<dbReference type="AlphaFoldDB" id="A0A250VV82"/>
<evidence type="ECO:0000313" key="1">
    <source>
        <dbReference type="EMBL" id="GAX57870.1"/>
    </source>
</evidence>
<protein>
    <submittedName>
        <fullName evidence="1">Uncharacterized protein</fullName>
    </submittedName>
</protein>
<accession>A0A250VV82</accession>
<dbReference type="Proteomes" id="UP000217446">
    <property type="component" value="Unassembled WGS sequence"/>
</dbReference>
<organism evidence="1 2">
    <name type="scientific">Streptomyces olivochromogenes</name>
    <dbReference type="NCBI Taxonomy" id="1963"/>
    <lineage>
        <taxon>Bacteria</taxon>
        <taxon>Bacillati</taxon>
        <taxon>Actinomycetota</taxon>
        <taxon>Actinomycetes</taxon>
        <taxon>Kitasatosporales</taxon>
        <taxon>Streptomycetaceae</taxon>
        <taxon>Streptomyces</taxon>
    </lineage>
</organism>
<sequence length="54" mass="6326">MQRLGDFWDSPAEDWQAMFDGCAGQEMALLSRHTRRTTELAERQIEHLRALPPR</sequence>
<comment type="caution">
    <text evidence="1">The sequence shown here is derived from an EMBL/GenBank/DDBJ whole genome shotgun (WGS) entry which is preliminary data.</text>
</comment>
<reference evidence="2" key="1">
    <citation type="submission" date="2017-05" db="EMBL/GenBank/DDBJ databases">
        <title>Streptomyces olivochromogenes NBRC 3561 whole genome shotgun sequence.</title>
        <authorList>
            <person name="Dohra H."/>
            <person name="Kodani S."/>
        </authorList>
    </citation>
    <scope>NUCLEOTIDE SEQUENCE [LARGE SCALE GENOMIC DNA]</scope>
    <source>
        <strain evidence="2">NBRC 3561</strain>
    </source>
</reference>
<name>A0A250VV82_STROL</name>
<dbReference type="EMBL" id="BDQI01000041">
    <property type="protein sequence ID" value="GAX57870.1"/>
    <property type="molecule type" value="Genomic_DNA"/>
</dbReference>
<gene>
    <name evidence="1" type="ORF">SO3561_09441</name>
</gene>
<proteinExistence type="predicted"/>
<keyword evidence="2" id="KW-1185">Reference proteome</keyword>
<evidence type="ECO:0000313" key="2">
    <source>
        <dbReference type="Proteomes" id="UP000217446"/>
    </source>
</evidence>